<dbReference type="Pfam" id="PF02230">
    <property type="entry name" value="Abhydrolase_2"/>
    <property type="match status" value="1"/>
</dbReference>
<dbReference type="GO" id="GO:0016787">
    <property type="term" value="F:hydrolase activity"/>
    <property type="evidence" value="ECO:0007669"/>
    <property type="project" value="UniProtKB-KW"/>
</dbReference>
<dbReference type="RefSeq" id="WP_246423361.1">
    <property type="nucleotide sequence ID" value="NZ_JACIEI010000008.1"/>
</dbReference>
<reference evidence="5 6" key="1">
    <citation type="submission" date="2020-08" db="EMBL/GenBank/DDBJ databases">
        <title>Genomic Encyclopedia of Type Strains, Phase IV (KMG-IV): sequencing the most valuable type-strain genomes for metagenomic binning, comparative biology and taxonomic classification.</title>
        <authorList>
            <person name="Goeker M."/>
        </authorList>
    </citation>
    <scope>NUCLEOTIDE SEQUENCE [LARGE SCALE GENOMIC DNA]</scope>
    <source>
        <strain evidence="5 6">DSM 102234</strain>
    </source>
</reference>
<keyword evidence="1 3" id="KW-0732">Signal</keyword>
<feature type="domain" description="Phospholipase/carboxylesterase/thioesterase" evidence="4">
    <location>
        <begin position="48"/>
        <end position="194"/>
    </location>
</feature>
<evidence type="ECO:0000256" key="3">
    <source>
        <dbReference type="SAM" id="SignalP"/>
    </source>
</evidence>
<dbReference type="InterPro" id="IPR003140">
    <property type="entry name" value="PLipase/COase/thioEstase"/>
</dbReference>
<organism evidence="5 6">
    <name type="scientific">Sulfitobacter undariae</name>
    <dbReference type="NCBI Taxonomy" id="1563671"/>
    <lineage>
        <taxon>Bacteria</taxon>
        <taxon>Pseudomonadati</taxon>
        <taxon>Pseudomonadota</taxon>
        <taxon>Alphaproteobacteria</taxon>
        <taxon>Rhodobacterales</taxon>
        <taxon>Roseobacteraceae</taxon>
        <taxon>Sulfitobacter</taxon>
    </lineage>
</organism>
<dbReference type="Proteomes" id="UP000530268">
    <property type="component" value="Unassembled WGS sequence"/>
</dbReference>
<feature type="signal peptide" evidence="3">
    <location>
        <begin position="1"/>
        <end position="25"/>
    </location>
</feature>
<protein>
    <submittedName>
        <fullName evidence="5">Polyhydroxybutyrate depolymerase</fullName>
    </submittedName>
</protein>
<evidence type="ECO:0000313" key="5">
    <source>
        <dbReference type="EMBL" id="MBB3994781.1"/>
    </source>
</evidence>
<comment type="caution">
    <text evidence="5">The sequence shown here is derived from an EMBL/GenBank/DDBJ whole genome shotgun (WGS) entry which is preliminary data.</text>
</comment>
<keyword evidence="2" id="KW-0378">Hydrolase</keyword>
<dbReference type="EMBL" id="JACIEI010000008">
    <property type="protein sequence ID" value="MBB3994781.1"/>
    <property type="molecule type" value="Genomic_DNA"/>
</dbReference>
<dbReference type="InterPro" id="IPR050955">
    <property type="entry name" value="Plant_Biomass_Hydrol_Est"/>
</dbReference>
<dbReference type="PROSITE" id="PS51257">
    <property type="entry name" value="PROKAR_LIPOPROTEIN"/>
    <property type="match status" value="1"/>
</dbReference>
<dbReference type="AlphaFoldDB" id="A0A7W6E7B6"/>
<dbReference type="PANTHER" id="PTHR43037:SF5">
    <property type="entry name" value="FERULOYL ESTERASE"/>
    <property type="match status" value="1"/>
</dbReference>
<evidence type="ECO:0000313" key="6">
    <source>
        <dbReference type="Proteomes" id="UP000530268"/>
    </source>
</evidence>
<dbReference type="PANTHER" id="PTHR43037">
    <property type="entry name" value="UNNAMED PRODUCT-RELATED"/>
    <property type="match status" value="1"/>
</dbReference>
<accession>A0A7W6E7B6</accession>
<dbReference type="SUPFAM" id="SSF53474">
    <property type="entry name" value="alpha/beta-Hydrolases"/>
    <property type="match status" value="1"/>
</dbReference>
<name>A0A7W6E7B6_9RHOB</name>
<evidence type="ECO:0000259" key="4">
    <source>
        <dbReference type="Pfam" id="PF02230"/>
    </source>
</evidence>
<dbReference type="InterPro" id="IPR029058">
    <property type="entry name" value="AB_hydrolase_fold"/>
</dbReference>
<keyword evidence="6" id="KW-1185">Reference proteome</keyword>
<feature type="chain" id="PRO_5031551867" evidence="3">
    <location>
        <begin position="26"/>
        <end position="272"/>
    </location>
</feature>
<sequence>MGFFKSLRPYVVFLVALMTAPIAYACGADSDCIVGDRVYRISLPEGAEKPMGAVIWAHGYGGSAAGAMRNLSLRKMVHAQGLALIAAQGVDGNWDLPNGPRTPDSTGAAEFAYFDAVIADATTRFSINPNRLVASGFSAGGMMVWNLACAQPQKFVGYVPISGTYWKAPPASCATPAASIVHIHGDRDTTVPLEGRAIGQTRQGRVAEALEMYANFGEFGPKTTRKLDMFTCTTQGNPDGEILEFCLFKGGHSFRTEYLGYALDRLKAASQL</sequence>
<evidence type="ECO:0000256" key="2">
    <source>
        <dbReference type="ARBA" id="ARBA00022801"/>
    </source>
</evidence>
<dbReference type="Gene3D" id="3.40.50.1820">
    <property type="entry name" value="alpha/beta hydrolase"/>
    <property type="match status" value="1"/>
</dbReference>
<gene>
    <name evidence="5" type="ORF">GGR95_002430</name>
</gene>
<proteinExistence type="predicted"/>
<evidence type="ECO:0000256" key="1">
    <source>
        <dbReference type="ARBA" id="ARBA00022729"/>
    </source>
</evidence>